<dbReference type="PROSITE" id="PS00027">
    <property type="entry name" value="HOMEOBOX_1"/>
    <property type="match status" value="1"/>
</dbReference>
<comment type="caution">
    <text evidence="10">The sequence shown here is derived from an EMBL/GenBank/DDBJ whole genome shotgun (WGS) entry which is preliminary data.</text>
</comment>
<protein>
    <recommendedName>
        <fullName evidence="9">Homeobox domain-containing protein</fullName>
    </recommendedName>
</protein>
<feature type="domain" description="Homeobox" evidence="9">
    <location>
        <begin position="321"/>
        <end position="381"/>
    </location>
</feature>
<gene>
    <name evidence="10" type="ORF">niasHT_023907</name>
</gene>
<feature type="compositionally biased region" description="Low complexity" evidence="8">
    <location>
        <begin position="184"/>
        <end position="197"/>
    </location>
</feature>
<evidence type="ECO:0000256" key="6">
    <source>
        <dbReference type="PROSITE-ProRule" id="PRU00108"/>
    </source>
</evidence>
<evidence type="ECO:0000256" key="3">
    <source>
        <dbReference type="ARBA" id="ARBA00023125"/>
    </source>
</evidence>
<keyword evidence="11" id="KW-1185">Reference proteome</keyword>
<dbReference type="InterPro" id="IPR050394">
    <property type="entry name" value="Homeobox_NK-like"/>
</dbReference>
<dbReference type="PROSITE" id="PS50071">
    <property type="entry name" value="HOMEOBOX_2"/>
    <property type="match status" value="1"/>
</dbReference>
<dbReference type="InterPro" id="IPR000047">
    <property type="entry name" value="HTH_motif"/>
</dbReference>
<dbReference type="CDD" id="cd00086">
    <property type="entry name" value="homeodomain"/>
    <property type="match status" value="1"/>
</dbReference>
<organism evidence="10 11">
    <name type="scientific">Heterodera trifolii</name>
    <dbReference type="NCBI Taxonomy" id="157864"/>
    <lineage>
        <taxon>Eukaryota</taxon>
        <taxon>Metazoa</taxon>
        <taxon>Ecdysozoa</taxon>
        <taxon>Nematoda</taxon>
        <taxon>Chromadorea</taxon>
        <taxon>Rhabditida</taxon>
        <taxon>Tylenchina</taxon>
        <taxon>Tylenchomorpha</taxon>
        <taxon>Tylenchoidea</taxon>
        <taxon>Heteroderidae</taxon>
        <taxon>Heteroderinae</taxon>
        <taxon>Heterodera</taxon>
    </lineage>
</organism>
<evidence type="ECO:0000313" key="10">
    <source>
        <dbReference type="EMBL" id="KAL3088347.1"/>
    </source>
</evidence>
<dbReference type="PRINTS" id="PR00031">
    <property type="entry name" value="HTHREPRESSR"/>
</dbReference>
<reference evidence="10 11" key="1">
    <citation type="submission" date="2024-10" db="EMBL/GenBank/DDBJ databases">
        <authorList>
            <person name="Kim D."/>
        </authorList>
    </citation>
    <scope>NUCLEOTIDE SEQUENCE [LARGE SCALE GENOMIC DNA]</scope>
    <source>
        <strain evidence="10">BH-2024</strain>
    </source>
</reference>
<comment type="subcellular location">
    <subcellularLocation>
        <location evidence="1 6 7">Nucleus</location>
    </subcellularLocation>
</comment>
<evidence type="ECO:0000256" key="7">
    <source>
        <dbReference type="RuleBase" id="RU000682"/>
    </source>
</evidence>
<evidence type="ECO:0000313" key="11">
    <source>
        <dbReference type="Proteomes" id="UP001620626"/>
    </source>
</evidence>
<accession>A0ABD2JCN8</accession>
<sequence>MKDRDREEEKETEREREKGGEEGGKEEREGVVKEEGKEGGEGKRRKETEREREQGGDAGGKKSREGKKREEREKGENDWEKKGEEEEREEVIEAKRRKEREKEENDWKEKEGKAEAKREAEKQKEERSQRECRRKRTMPQFADDRAAEMLVIAFAQAQRRLLVPSPNGMNSSAPSSAHSNRPTSPNASASSLLKPPPVSSVNIAPIGPAAASAAAALNGIAAGWPMQANYLAATGGQMPVGLVGGTMEFASTCHPWNWGNGTPAVAAATDPRFPISRLPQGFGASMVPMDVAASAASAVASAVSSYPNFSNAISCASGVHQIRRKRRVLFTQQQVQTLEQSFRNKNYLTAAERENLAQNIGLKPTQVKIWFQNHRYKMKRQEREQKMMGGDCRMDGGEMAGGSAGSGGPMGPEGNGSPMGNGHTPPLAHAGMRTVKDEPEGGIKLPSRINAMETMPMEMKYAFGAVEPHPMFSSSTLFAPYHAMYNNAFFSQAYSAGAPPYHPQMAPPFYAAATNGTGIDKKQF</sequence>
<dbReference type="Gene3D" id="1.10.10.60">
    <property type="entry name" value="Homeodomain-like"/>
    <property type="match status" value="1"/>
</dbReference>
<feature type="region of interest" description="Disordered" evidence="8">
    <location>
        <begin position="1"/>
        <end position="140"/>
    </location>
</feature>
<dbReference type="SMART" id="SM00389">
    <property type="entry name" value="HOX"/>
    <property type="match status" value="1"/>
</dbReference>
<keyword evidence="5 6" id="KW-0539">Nucleus</keyword>
<evidence type="ECO:0000256" key="8">
    <source>
        <dbReference type="SAM" id="MobiDB-lite"/>
    </source>
</evidence>
<evidence type="ECO:0000256" key="2">
    <source>
        <dbReference type="ARBA" id="ARBA00022473"/>
    </source>
</evidence>
<feature type="DNA-binding region" description="Homeobox" evidence="6">
    <location>
        <begin position="323"/>
        <end position="382"/>
    </location>
</feature>
<dbReference type="InterPro" id="IPR017970">
    <property type="entry name" value="Homeobox_CS"/>
</dbReference>
<evidence type="ECO:0000256" key="1">
    <source>
        <dbReference type="ARBA" id="ARBA00004123"/>
    </source>
</evidence>
<dbReference type="GO" id="GO:0005634">
    <property type="term" value="C:nucleus"/>
    <property type="evidence" value="ECO:0007669"/>
    <property type="project" value="UniProtKB-SubCell"/>
</dbReference>
<name>A0ABD2JCN8_9BILA</name>
<keyword evidence="3 6" id="KW-0238">DNA-binding</keyword>
<proteinExistence type="predicted"/>
<evidence type="ECO:0000256" key="5">
    <source>
        <dbReference type="ARBA" id="ARBA00023242"/>
    </source>
</evidence>
<dbReference type="InterPro" id="IPR009057">
    <property type="entry name" value="Homeodomain-like_sf"/>
</dbReference>
<evidence type="ECO:0000259" key="9">
    <source>
        <dbReference type="PROSITE" id="PS50071"/>
    </source>
</evidence>
<dbReference type="SUPFAM" id="SSF46689">
    <property type="entry name" value="Homeodomain-like"/>
    <property type="match status" value="1"/>
</dbReference>
<feature type="compositionally biased region" description="Basic and acidic residues" evidence="8">
    <location>
        <begin position="1"/>
        <end position="131"/>
    </location>
</feature>
<dbReference type="InterPro" id="IPR001356">
    <property type="entry name" value="HD"/>
</dbReference>
<feature type="compositionally biased region" description="Polar residues" evidence="8">
    <location>
        <begin position="167"/>
        <end position="183"/>
    </location>
</feature>
<dbReference type="GO" id="GO:0003677">
    <property type="term" value="F:DNA binding"/>
    <property type="evidence" value="ECO:0007669"/>
    <property type="project" value="UniProtKB-UniRule"/>
</dbReference>
<dbReference type="PANTHER" id="PTHR24340:SF41">
    <property type="entry name" value="MUSCLE-SPECIFIC HOMEOBOX PROTEIN TINMAN-RELATED"/>
    <property type="match status" value="1"/>
</dbReference>
<keyword evidence="2" id="KW-0217">Developmental protein</keyword>
<dbReference type="AlphaFoldDB" id="A0ABD2JCN8"/>
<evidence type="ECO:0000256" key="4">
    <source>
        <dbReference type="ARBA" id="ARBA00023155"/>
    </source>
</evidence>
<keyword evidence="4 6" id="KW-0371">Homeobox</keyword>
<feature type="region of interest" description="Disordered" evidence="8">
    <location>
        <begin position="164"/>
        <end position="197"/>
    </location>
</feature>
<dbReference type="Proteomes" id="UP001620626">
    <property type="component" value="Unassembled WGS sequence"/>
</dbReference>
<dbReference type="Pfam" id="PF00046">
    <property type="entry name" value="Homeodomain"/>
    <property type="match status" value="1"/>
</dbReference>
<dbReference type="PANTHER" id="PTHR24340">
    <property type="entry name" value="HOMEOBOX PROTEIN NKX"/>
    <property type="match status" value="1"/>
</dbReference>
<dbReference type="GO" id="GO:0006357">
    <property type="term" value="P:regulation of transcription by RNA polymerase II"/>
    <property type="evidence" value="ECO:0007669"/>
    <property type="project" value="UniProtKB-ARBA"/>
</dbReference>
<dbReference type="EMBL" id="JBICBT010001002">
    <property type="protein sequence ID" value="KAL3088347.1"/>
    <property type="molecule type" value="Genomic_DNA"/>
</dbReference>